<feature type="transmembrane region" description="Helical" evidence="1">
    <location>
        <begin position="356"/>
        <end position="376"/>
    </location>
</feature>
<comment type="caution">
    <text evidence="2">The sequence shown here is derived from an EMBL/GenBank/DDBJ whole genome shotgun (WGS) entry which is preliminary data.</text>
</comment>
<evidence type="ECO:0008006" key="4">
    <source>
        <dbReference type="Google" id="ProtNLM"/>
    </source>
</evidence>
<feature type="transmembrane region" description="Helical" evidence="1">
    <location>
        <begin position="285"/>
        <end position="307"/>
    </location>
</feature>
<keyword evidence="3" id="KW-1185">Reference proteome</keyword>
<feature type="transmembrane region" description="Helical" evidence="1">
    <location>
        <begin position="234"/>
        <end position="254"/>
    </location>
</feature>
<proteinExistence type="predicted"/>
<dbReference type="Proteomes" id="UP000724149">
    <property type="component" value="Unassembled WGS sequence"/>
</dbReference>
<evidence type="ECO:0000313" key="2">
    <source>
        <dbReference type="EMBL" id="MBM6923524.1"/>
    </source>
</evidence>
<feature type="transmembrane region" description="Helical" evidence="1">
    <location>
        <begin position="472"/>
        <end position="495"/>
    </location>
</feature>
<name>A0ABS2GP99_9FIRM</name>
<feature type="transmembrane region" description="Helical" evidence="1">
    <location>
        <begin position="447"/>
        <end position="465"/>
    </location>
</feature>
<feature type="transmembrane region" description="Helical" evidence="1">
    <location>
        <begin position="419"/>
        <end position="441"/>
    </location>
</feature>
<organism evidence="2 3">
    <name type="scientific">Hydrogenoanaerobacterium saccharovorans</name>
    <dbReference type="NCBI Taxonomy" id="474960"/>
    <lineage>
        <taxon>Bacteria</taxon>
        <taxon>Bacillati</taxon>
        <taxon>Bacillota</taxon>
        <taxon>Clostridia</taxon>
        <taxon>Eubacteriales</taxon>
        <taxon>Oscillospiraceae</taxon>
        <taxon>Hydrogenoanaerobacterium</taxon>
    </lineage>
</organism>
<protein>
    <recommendedName>
        <fullName evidence="4">DUF3533 domain-containing protein</fullName>
    </recommendedName>
</protein>
<feature type="transmembrane region" description="Helical" evidence="1">
    <location>
        <begin position="388"/>
        <end position="407"/>
    </location>
</feature>
<sequence length="496" mass="52856">MQKTVRNALLLLAGACLAVSVGLGIFLRPPLKSGVLPGTETPVLTCDGGSDYTLVILADESVPLNRLDPLVRMTRKSGGTSHILRQTDDLEPVRKFADRSESATLLFTYGKSWENALGLLDSSDSIASTVILSPSGDYDPEGLSIQSPVMLLGTSSDQAPTSQRLAEIYNRLSGEKIAPNGLSYTSQSGNYRLRVISASLDAYQTFSDDTLQAVSDWYEDSAGVRMGDPGAGSLLRLASWALGIGGLLLLLVMLDRLLSEEMLDVGYSLLALQVTSPVRYSVLKALSCLPALALLLIPALIFLFIPLPGLAPIPALFCGYFGCLGLFSLLLIRLGKMPGVTGSLSFSAANPNLRRVLTGLGSFAAVLLISMMLHFSGLYTLRFSLDRLPAFLLCGIAAALGTAGWLYDAMLLDQCKFPLPLRLCLELLPFLPYAGLAFLAIPAFGFTGFYTVILLIGALAVDLLLARLLRLILGTVWIPSAVSGLLLGIFAAFAAL</sequence>
<evidence type="ECO:0000256" key="1">
    <source>
        <dbReference type="SAM" id="Phobius"/>
    </source>
</evidence>
<dbReference type="RefSeq" id="WP_204720959.1">
    <property type="nucleotide sequence ID" value="NZ_JACSNR010000006.1"/>
</dbReference>
<keyword evidence="1" id="KW-1133">Transmembrane helix</keyword>
<keyword evidence="1" id="KW-0812">Transmembrane</keyword>
<accession>A0ABS2GP99</accession>
<evidence type="ECO:0000313" key="3">
    <source>
        <dbReference type="Proteomes" id="UP000724149"/>
    </source>
</evidence>
<feature type="transmembrane region" description="Helical" evidence="1">
    <location>
        <begin position="313"/>
        <end position="335"/>
    </location>
</feature>
<reference evidence="2 3" key="1">
    <citation type="journal article" date="2021" name="Sci. Rep.">
        <title>The distribution of antibiotic resistance genes in chicken gut microbiota commensals.</title>
        <authorList>
            <person name="Juricova H."/>
            <person name="Matiasovicova J."/>
            <person name="Kubasova T."/>
            <person name="Cejkova D."/>
            <person name="Rychlik I."/>
        </authorList>
    </citation>
    <scope>NUCLEOTIDE SEQUENCE [LARGE SCALE GENOMIC DNA]</scope>
    <source>
        <strain evidence="2 3">An564</strain>
    </source>
</reference>
<dbReference type="EMBL" id="JACSNR010000006">
    <property type="protein sequence ID" value="MBM6923524.1"/>
    <property type="molecule type" value="Genomic_DNA"/>
</dbReference>
<gene>
    <name evidence="2" type="ORF">H9X81_07455</name>
</gene>
<keyword evidence="1" id="KW-0472">Membrane</keyword>